<evidence type="ECO:0000259" key="2">
    <source>
        <dbReference type="Pfam" id="PF13676"/>
    </source>
</evidence>
<name>A0A6N7EDY1_9MICO</name>
<feature type="compositionally biased region" description="Low complexity" evidence="1">
    <location>
        <begin position="197"/>
        <end position="206"/>
    </location>
</feature>
<evidence type="ECO:0000313" key="4">
    <source>
        <dbReference type="Proteomes" id="UP000437709"/>
    </source>
</evidence>
<dbReference type="SUPFAM" id="SSF52200">
    <property type="entry name" value="Toll/Interleukin receptor TIR domain"/>
    <property type="match status" value="1"/>
</dbReference>
<dbReference type="Proteomes" id="UP000437709">
    <property type="component" value="Unassembled WGS sequence"/>
</dbReference>
<feature type="region of interest" description="Disordered" evidence="1">
    <location>
        <begin position="187"/>
        <end position="211"/>
    </location>
</feature>
<feature type="domain" description="TIR" evidence="2">
    <location>
        <begin position="12"/>
        <end position="141"/>
    </location>
</feature>
<evidence type="ECO:0000256" key="1">
    <source>
        <dbReference type="SAM" id="MobiDB-lite"/>
    </source>
</evidence>
<comment type="caution">
    <text evidence="3">The sequence shown here is derived from an EMBL/GenBank/DDBJ whole genome shotgun (WGS) entry which is preliminary data.</text>
</comment>
<dbReference type="EMBL" id="WHPC01000009">
    <property type="protein sequence ID" value="MPV36319.1"/>
    <property type="molecule type" value="Genomic_DNA"/>
</dbReference>
<dbReference type="InterPro" id="IPR035897">
    <property type="entry name" value="Toll_tir_struct_dom_sf"/>
</dbReference>
<dbReference type="InterPro" id="IPR008979">
    <property type="entry name" value="Galactose-bd-like_sf"/>
</dbReference>
<dbReference type="SUPFAM" id="SSF49785">
    <property type="entry name" value="Galactose-binding domain-like"/>
    <property type="match status" value="1"/>
</dbReference>
<accession>A0A6N7EDY1</accession>
<protein>
    <submittedName>
        <fullName evidence="3">TIR domain-containing protein</fullName>
    </submittedName>
</protein>
<dbReference type="OrthoDB" id="3654490at2"/>
<keyword evidence="4" id="KW-1185">Reference proteome</keyword>
<dbReference type="AlphaFoldDB" id="A0A6N7EDY1"/>
<sequence>MRRESQPSPLAIFISYRRSGAAGTAGRLYDTLANRFGDDHVFMDVDSIEPGEDFTEVLARTLRRSRAMVVVIGPTWLDVRDSEGNRRLDDPDDFVRMEVEHALSAGLKVLPVLVEGATMPTADQLPGPMRKLAARQAIEISPTRYSYDAGRLVAALAPKPSGHPSRRMLAAAGTVVLVGGAGVAWAVQGRDREPDPDGTGTATTADPTDEVTPELLRLRVNFQNAAAQTPEGYLADFGEPFGPRTGPDQGEGQVYGWVHEGTHDPLDLVAMGRDRDTPGQEDQRLDTLMHMEGADPQTGELARGAWEIEVPDGRYVVTVVVGDAAPTSIHTINVEGVPVIRGFDGLSENYEESSAQVEVTDGVLTVDSVGGTNTKINYLHVVEVPS</sequence>
<gene>
    <name evidence="3" type="ORF">GB881_04515</name>
</gene>
<dbReference type="Gene3D" id="2.60.120.430">
    <property type="entry name" value="Galactose-binding lectin"/>
    <property type="match status" value="1"/>
</dbReference>
<dbReference type="Gene3D" id="3.40.50.10140">
    <property type="entry name" value="Toll/interleukin-1 receptor homology (TIR) domain"/>
    <property type="match status" value="1"/>
</dbReference>
<dbReference type="Pfam" id="PF13676">
    <property type="entry name" value="TIR_2"/>
    <property type="match status" value="1"/>
</dbReference>
<reference evidence="3 4" key="1">
    <citation type="submission" date="2019-10" db="EMBL/GenBank/DDBJ databases">
        <title>Georgenia wutianyii sp. nov. and Georgenia yuyongxinii sp. nov. isolated from plateau pika (Ochotona curzoniae) in the Qinghai-Tibet plateau of China.</title>
        <authorList>
            <person name="Tian Z."/>
        </authorList>
    </citation>
    <scope>NUCLEOTIDE SEQUENCE [LARGE SCALE GENOMIC DNA]</scope>
    <source>
        <strain evidence="3 4">JCM 19765</strain>
    </source>
</reference>
<dbReference type="RefSeq" id="WP_152196101.1">
    <property type="nucleotide sequence ID" value="NZ_VUKD01000004.1"/>
</dbReference>
<organism evidence="3 4">
    <name type="scientific">Georgenia subflava</name>
    <dbReference type="NCBI Taxonomy" id="1622177"/>
    <lineage>
        <taxon>Bacteria</taxon>
        <taxon>Bacillati</taxon>
        <taxon>Actinomycetota</taxon>
        <taxon>Actinomycetes</taxon>
        <taxon>Micrococcales</taxon>
        <taxon>Bogoriellaceae</taxon>
        <taxon>Georgenia</taxon>
    </lineage>
</organism>
<dbReference type="InterPro" id="IPR000157">
    <property type="entry name" value="TIR_dom"/>
</dbReference>
<proteinExistence type="predicted"/>
<evidence type="ECO:0000313" key="3">
    <source>
        <dbReference type="EMBL" id="MPV36319.1"/>
    </source>
</evidence>
<dbReference type="GO" id="GO:0007165">
    <property type="term" value="P:signal transduction"/>
    <property type="evidence" value="ECO:0007669"/>
    <property type="project" value="InterPro"/>
</dbReference>